<feature type="region of interest" description="Disordered" evidence="1">
    <location>
        <begin position="58"/>
        <end position="85"/>
    </location>
</feature>
<protein>
    <recommendedName>
        <fullName evidence="5">Serine protease family S33</fullName>
    </recommendedName>
</protein>
<feature type="region of interest" description="Disordered" evidence="1">
    <location>
        <begin position="97"/>
        <end position="120"/>
    </location>
</feature>
<feature type="compositionally biased region" description="Basic residues" evidence="1">
    <location>
        <begin position="60"/>
        <end position="70"/>
    </location>
</feature>
<evidence type="ECO:0000256" key="1">
    <source>
        <dbReference type="SAM" id="MobiDB-lite"/>
    </source>
</evidence>
<dbReference type="SUPFAM" id="SSF53474">
    <property type="entry name" value="alpha/beta-Hydrolases"/>
    <property type="match status" value="1"/>
</dbReference>
<organism evidence="3 4">
    <name type="scientific">Pythium insidiosum</name>
    <name type="common">Pythiosis disease agent</name>
    <dbReference type="NCBI Taxonomy" id="114742"/>
    <lineage>
        <taxon>Eukaryota</taxon>
        <taxon>Sar</taxon>
        <taxon>Stramenopiles</taxon>
        <taxon>Oomycota</taxon>
        <taxon>Peronosporomycetes</taxon>
        <taxon>Pythiales</taxon>
        <taxon>Pythiaceae</taxon>
        <taxon>Pythium</taxon>
    </lineage>
</organism>
<feature type="chain" id="PRO_5041925999" description="Serine protease family S33" evidence="2">
    <location>
        <begin position="20"/>
        <end position="646"/>
    </location>
</feature>
<dbReference type="EMBL" id="JAKCXM010000001">
    <property type="protein sequence ID" value="KAJ0410207.1"/>
    <property type="molecule type" value="Genomic_DNA"/>
</dbReference>
<keyword evidence="2" id="KW-0732">Signal</keyword>
<proteinExistence type="predicted"/>
<dbReference type="InterPro" id="IPR029058">
    <property type="entry name" value="AB_hydrolase_fold"/>
</dbReference>
<evidence type="ECO:0000313" key="3">
    <source>
        <dbReference type="EMBL" id="KAJ0410207.1"/>
    </source>
</evidence>
<evidence type="ECO:0000256" key="2">
    <source>
        <dbReference type="SAM" id="SignalP"/>
    </source>
</evidence>
<name>A0AAD5LUR0_PYTIN</name>
<keyword evidence="4" id="KW-1185">Reference proteome</keyword>
<sequence>MRLATLLAAVALPLAASSASAPSPVSINGWFPCSASTLYASESNNPEEPPEDFYLETKAKGARRGRHGSRRAPPPTRGGSALHVPFLEQSMEVSARRSAWSAASREKPPASKASHKTWGRGSSLARPVYECAEFRVPLCYEGICTSNRTIDVFVKRAVAQRQAPDGTQKSLWVLQGGPGASSTAMEDLMVSMYQELEGEVTLYTMDHRGTARSHRLECQAAEAQTPGSPGGTGIVVSEVPNCIDDLLFKMDNQSAAFSVTSAAMDLRTIIEHAEPEHDVYVYGLSYGTYLVERLMHFAPSNVKGFSIDGIVSESGASVEERSTFSNWDFDVGVVGARLLGYCMKDPFCKSKFPNVKDLAEFTLQLYKRLDEDAARRPGTNACADVLGSTGRKPSYFMRSTLAQYLSSDEWRTAIPAIIYRAARCNSRDVHALQSFVDLMSGDDGGGELDIDDALFTSEMLYYLIVFSEMWEYPSPSKETLVQWYEGSVMASDNYYSLPYYCLFTGSREDACKALKNLPSSRSMAYPRDQFWNVTAKLPPGTSALLMSGGLDPQTRRMYGSLEYDLMVGNRMLVQFDYAGHCTTFTTPTIGDAPSRTCGVQILASYVRANGVVTNVNTDCVGKTYPLDFNGDRYMANYLFSTTSLYD</sequence>
<evidence type="ECO:0008006" key="5">
    <source>
        <dbReference type="Google" id="ProtNLM"/>
    </source>
</evidence>
<dbReference type="AlphaFoldDB" id="A0AAD5LUR0"/>
<reference evidence="3" key="1">
    <citation type="submission" date="2021-12" db="EMBL/GenBank/DDBJ databases">
        <title>Prjna785345.</title>
        <authorList>
            <person name="Rujirawat T."/>
            <person name="Krajaejun T."/>
        </authorList>
    </citation>
    <scope>NUCLEOTIDE SEQUENCE</scope>
    <source>
        <strain evidence="3">Pi057C3</strain>
    </source>
</reference>
<evidence type="ECO:0000313" key="4">
    <source>
        <dbReference type="Proteomes" id="UP001209570"/>
    </source>
</evidence>
<accession>A0AAD5LUR0</accession>
<comment type="caution">
    <text evidence="3">The sequence shown here is derived from an EMBL/GenBank/DDBJ whole genome shotgun (WGS) entry which is preliminary data.</text>
</comment>
<dbReference type="Proteomes" id="UP001209570">
    <property type="component" value="Unassembled WGS sequence"/>
</dbReference>
<dbReference type="Gene3D" id="3.40.50.1820">
    <property type="entry name" value="alpha/beta hydrolase"/>
    <property type="match status" value="1"/>
</dbReference>
<gene>
    <name evidence="3" type="ORF">P43SY_002539</name>
</gene>
<feature type="signal peptide" evidence="2">
    <location>
        <begin position="1"/>
        <end position="19"/>
    </location>
</feature>